<dbReference type="AlphaFoldDB" id="A0A1Y1Y9L9"/>
<evidence type="ECO:0000313" key="2">
    <source>
        <dbReference type="EMBL" id="ORX94663.1"/>
    </source>
</evidence>
<keyword evidence="3" id="KW-1185">Reference proteome</keyword>
<organism evidence="2 3">
    <name type="scientific">Clohesyomyces aquaticus</name>
    <dbReference type="NCBI Taxonomy" id="1231657"/>
    <lineage>
        <taxon>Eukaryota</taxon>
        <taxon>Fungi</taxon>
        <taxon>Dikarya</taxon>
        <taxon>Ascomycota</taxon>
        <taxon>Pezizomycotina</taxon>
        <taxon>Dothideomycetes</taxon>
        <taxon>Pleosporomycetidae</taxon>
        <taxon>Pleosporales</taxon>
        <taxon>Lindgomycetaceae</taxon>
        <taxon>Clohesyomyces</taxon>
    </lineage>
</organism>
<evidence type="ECO:0000313" key="3">
    <source>
        <dbReference type="Proteomes" id="UP000193144"/>
    </source>
</evidence>
<dbReference type="Proteomes" id="UP000193144">
    <property type="component" value="Unassembled WGS sequence"/>
</dbReference>
<dbReference type="EMBL" id="MCFA01000302">
    <property type="protein sequence ID" value="ORX94663.1"/>
    <property type="molecule type" value="Genomic_DNA"/>
</dbReference>
<gene>
    <name evidence="2" type="ORF">BCR34DRAFT_219729</name>
</gene>
<reference evidence="2 3" key="1">
    <citation type="submission" date="2016-07" db="EMBL/GenBank/DDBJ databases">
        <title>Pervasive Adenine N6-methylation of Active Genes in Fungi.</title>
        <authorList>
            <consortium name="DOE Joint Genome Institute"/>
            <person name="Mondo S.J."/>
            <person name="Dannebaum R.O."/>
            <person name="Kuo R.C."/>
            <person name="Labutti K."/>
            <person name="Haridas S."/>
            <person name="Kuo A."/>
            <person name="Salamov A."/>
            <person name="Ahrendt S.R."/>
            <person name="Lipzen A."/>
            <person name="Sullivan W."/>
            <person name="Andreopoulos W.B."/>
            <person name="Clum A."/>
            <person name="Lindquist E."/>
            <person name="Daum C."/>
            <person name="Ramamoorthy G.K."/>
            <person name="Gryganskyi A."/>
            <person name="Culley D."/>
            <person name="Magnuson J.K."/>
            <person name="James T.Y."/>
            <person name="O'Malley M.A."/>
            <person name="Stajich J.E."/>
            <person name="Spatafora J.W."/>
            <person name="Visel A."/>
            <person name="Grigoriev I.V."/>
        </authorList>
    </citation>
    <scope>NUCLEOTIDE SEQUENCE [LARGE SCALE GENOMIC DNA]</scope>
    <source>
        <strain evidence="2 3">CBS 115471</strain>
    </source>
</reference>
<feature type="region of interest" description="Disordered" evidence="1">
    <location>
        <begin position="43"/>
        <end position="81"/>
    </location>
</feature>
<feature type="compositionally biased region" description="Low complexity" evidence="1">
    <location>
        <begin position="120"/>
        <end position="135"/>
    </location>
</feature>
<accession>A0A1Y1Y9L9</accession>
<evidence type="ECO:0000256" key="1">
    <source>
        <dbReference type="SAM" id="MobiDB-lite"/>
    </source>
</evidence>
<sequence length="192" mass="21364">MAVQSRPSRTHQELRRGRCHLPVLARHRDGKCLVLGGLLQKESRRGEAHSSRSLVRSKAGPNQPWSTRKARKPVESPCGFPRTPPSNIVPRLYPYLCHARLARSCSPALPLIRTLAELPSPATKSSSVRSTSVSSEGRRPTTRAISSGSGIGHHLRLACRRHHERLCAPQRLCWILQQSWSPKGWRNAITTG</sequence>
<proteinExistence type="predicted"/>
<name>A0A1Y1Y9L9_9PLEO</name>
<protein>
    <submittedName>
        <fullName evidence="2">Uncharacterized protein</fullName>
    </submittedName>
</protein>
<comment type="caution">
    <text evidence="2">The sequence shown here is derived from an EMBL/GenBank/DDBJ whole genome shotgun (WGS) entry which is preliminary data.</text>
</comment>
<feature type="region of interest" description="Disordered" evidence="1">
    <location>
        <begin position="120"/>
        <end position="149"/>
    </location>
</feature>